<sequence length="188" mass="21127">MPGVIIHELSHHFFCIIFNAKVINYCYYNFRDSSGYVLHEQPKNLYQNILISTAPFFINSLIGGIISYTTIVNKLSTLGLVSLNWQDIFRIIISVSIGMNAIPSKGDGLSIWTSISDSNINFLFKLLAHLIISPLVLIILLINFGSSYLKIDLIYGICVCFIGPKLIENVLNFDISQNLLNSLGYINF</sequence>
<evidence type="ECO:0008006" key="4">
    <source>
        <dbReference type="Google" id="ProtNLM"/>
    </source>
</evidence>
<feature type="transmembrane region" description="Helical" evidence="1">
    <location>
        <begin position="50"/>
        <end position="71"/>
    </location>
</feature>
<name>A0A0A2B2D7_PROMR</name>
<protein>
    <recommendedName>
        <fullName evidence="4">DUF3267 domain-containing protein</fullName>
    </recommendedName>
</protein>
<comment type="caution">
    <text evidence="2">The sequence shown here is derived from an EMBL/GenBank/DDBJ whole genome shotgun (WGS) entry which is preliminary data.</text>
</comment>
<keyword evidence="1" id="KW-0472">Membrane</keyword>
<dbReference type="EMBL" id="JNAR01000016">
    <property type="protein sequence ID" value="KGG07312.1"/>
    <property type="molecule type" value="Genomic_DNA"/>
</dbReference>
<feature type="transmembrane region" description="Helical" evidence="1">
    <location>
        <begin position="12"/>
        <end position="30"/>
    </location>
</feature>
<reference evidence="3" key="1">
    <citation type="journal article" date="2014" name="Sci. Data">
        <title>Genomes of diverse isolates of the marine cyanobacterium Prochlorococcus.</title>
        <authorList>
            <person name="Biller S."/>
            <person name="Berube P."/>
            <person name="Thompson J."/>
            <person name="Kelly L."/>
            <person name="Roggensack S."/>
            <person name="Awad L."/>
            <person name="Roache-Johnson K."/>
            <person name="Ding H."/>
            <person name="Giovannoni S.J."/>
            <person name="Moore L.R."/>
            <person name="Chisholm S.W."/>
        </authorList>
    </citation>
    <scope>NUCLEOTIDE SEQUENCE [LARGE SCALE GENOMIC DNA]</scope>
</reference>
<keyword evidence="1" id="KW-1133">Transmembrane helix</keyword>
<gene>
    <name evidence="2" type="ORF">EV01_1649</name>
</gene>
<evidence type="ECO:0000313" key="3">
    <source>
        <dbReference type="Proteomes" id="UP000030481"/>
    </source>
</evidence>
<feature type="transmembrane region" description="Helical" evidence="1">
    <location>
        <begin position="122"/>
        <end position="144"/>
    </location>
</feature>
<organism evidence="2 3">
    <name type="scientific">Prochlorococcus marinus str. MIT 9401</name>
    <dbReference type="NCBI Taxonomy" id="167551"/>
    <lineage>
        <taxon>Bacteria</taxon>
        <taxon>Bacillati</taxon>
        <taxon>Cyanobacteriota</taxon>
        <taxon>Cyanophyceae</taxon>
        <taxon>Synechococcales</taxon>
        <taxon>Prochlorococcaceae</taxon>
        <taxon>Prochlorococcus</taxon>
    </lineage>
</organism>
<dbReference type="AlphaFoldDB" id="A0A0A2B2D7"/>
<keyword evidence="1" id="KW-0812">Transmembrane</keyword>
<proteinExistence type="predicted"/>
<evidence type="ECO:0000256" key="1">
    <source>
        <dbReference type="SAM" id="Phobius"/>
    </source>
</evidence>
<evidence type="ECO:0000313" key="2">
    <source>
        <dbReference type="EMBL" id="KGG07312.1"/>
    </source>
</evidence>
<dbReference type="Proteomes" id="UP000030481">
    <property type="component" value="Unassembled WGS sequence"/>
</dbReference>
<accession>A0A0A2B2D7</accession>